<proteinExistence type="predicted"/>
<dbReference type="EMBL" id="CP036263">
    <property type="protein sequence ID" value="QDS99089.1"/>
    <property type="molecule type" value="Genomic_DNA"/>
</dbReference>
<name>A0A517MW43_9BACT</name>
<gene>
    <name evidence="1" type="ORF">HG15A2_23790</name>
</gene>
<evidence type="ECO:0000313" key="2">
    <source>
        <dbReference type="Proteomes" id="UP000319852"/>
    </source>
</evidence>
<keyword evidence="2" id="KW-1185">Reference proteome</keyword>
<dbReference type="KEGG" id="amob:HG15A2_23790"/>
<evidence type="ECO:0000313" key="1">
    <source>
        <dbReference type="EMBL" id="QDS99089.1"/>
    </source>
</evidence>
<sequence length="319" mass="34106">MSINFGSMTRGFGKNWPKNVCKVVGGVSLLAVLLVSVNEPQVARAAIIDATLIEDTYLEAPQDVNYSSEEVLKFRTFRSVWRNPLIQFELPVLPTGQQVVGAELILTSAQDTKGEGGTPDIEVLATATPIDMATVTHENSNPTLHTGGQPFVSRLLWTGLVGDFNSDGIVEGTDFLLWQRNARGSLSDWEANYASPNPPRVWSDFSTESVIAGEDFTTGQVVNYADNDGADGMLKFVQDNISGSTAVIVNFGLGFVSREGEDGTTSVGWNIHSSEGAGNAPILRLTTEVVPASAIPEPIGGLLLAFGLMALSAVRFKTN</sequence>
<evidence type="ECO:0008006" key="3">
    <source>
        <dbReference type="Google" id="ProtNLM"/>
    </source>
</evidence>
<dbReference type="AlphaFoldDB" id="A0A517MW43"/>
<organism evidence="1 2">
    <name type="scientific">Adhaeretor mobilis</name>
    <dbReference type="NCBI Taxonomy" id="1930276"/>
    <lineage>
        <taxon>Bacteria</taxon>
        <taxon>Pseudomonadati</taxon>
        <taxon>Planctomycetota</taxon>
        <taxon>Planctomycetia</taxon>
        <taxon>Pirellulales</taxon>
        <taxon>Lacipirellulaceae</taxon>
        <taxon>Adhaeretor</taxon>
    </lineage>
</organism>
<dbReference type="Proteomes" id="UP000319852">
    <property type="component" value="Chromosome"/>
</dbReference>
<reference evidence="1 2" key="1">
    <citation type="submission" date="2019-02" db="EMBL/GenBank/DDBJ databases">
        <title>Deep-cultivation of Planctomycetes and their phenomic and genomic characterization uncovers novel biology.</title>
        <authorList>
            <person name="Wiegand S."/>
            <person name="Jogler M."/>
            <person name="Boedeker C."/>
            <person name="Pinto D."/>
            <person name="Vollmers J."/>
            <person name="Rivas-Marin E."/>
            <person name="Kohn T."/>
            <person name="Peeters S.H."/>
            <person name="Heuer A."/>
            <person name="Rast P."/>
            <person name="Oberbeckmann S."/>
            <person name="Bunk B."/>
            <person name="Jeske O."/>
            <person name="Meyerdierks A."/>
            <person name="Storesund J.E."/>
            <person name="Kallscheuer N."/>
            <person name="Luecker S."/>
            <person name="Lage O.M."/>
            <person name="Pohl T."/>
            <person name="Merkel B.J."/>
            <person name="Hornburger P."/>
            <person name="Mueller R.-W."/>
            <person name="Bruemmer F."/>
            <person name="Labrenz M."/>
            <person name="Spormann A.M."/>
            <person name="Op den Camp H."/>
            <person name="Overmann J."/>
            <person name="Amann R."/>
            <person name="Jetten M.S.M."/>
            <person name="Mascher T."/>
            <person name="Medema M.H."/>
            <person name="Devos D.P."/>
            <person name="Kaster A.-K."/>
            <person name="Ovreas L."/>
            <person name="Rohde M."/>
            <person name="Galperin M.Y."/>
            <person name="Jogler C."/>
        </authorList>
    </citation>
    <scope>NUCLEOTIDE SEQUENCE [LARGE SCALE GENOMIC DNA]</scope>
    <source>
        <strain evidence="1 2">HG15A2</strain>
    </source>
</reference>
<dbReference type="RefSeq" id="WP_145060366.1">
    <property type="nucleotide sequence ID" value="NZ_CP036263.1"/>
</dbReference>
<protein>
    <recommendedName>
        <fullName evidence="3">PEP-CTERM sorting domain-containing protein</fullName>
    </recommendedName>
</protein>
<accession>A0A517MW43</accession>